<dbReference type="AlphaFoldDB" id="A0A7I9XEM3"/>
<comment type="caution">
    <text evidence="2">The sequence shown here is derived from an EMBL/GenBank/DDBJ whole genome shotgun (WGS) entry which is preliminary data.</text>
</comment>
<keyword evidence="3" id="KW-1185">Reference proteome</keyword>
<name>A0A7I9XEM3_9MYCO</name>
<protein>
    <recommendedName>
        <fullName evidence="1">DUF732 domain-containing protein</fullName>
    </recommendedName>
</protein>
<organism evidence="2 3">
    <name type="scientific">Mycolicibacter senuensis</name>
    <dbReference type="NCBI Taxonomy" id="386913"/>
    <lineage>
        <taxon>Bacteria</taxon>
        <taxon>Bacillati</taxon>
        <taxon>Actinomycetota</taxon>
        <taxon>Actinomycetes</taxon>
        <taxon>Mycobacteriales</taxon>
        <taxon>Mycobacteriaceae</taxon>
        <taxon>Mycolicibacter</taxon>
    </lineage>
</organism>
<evidence type="ECO:0000313" key="2">
    <source>
        <dbReference type="EMBL" id="GFG68394.1"/>
    </source>
</evidence>
<gene>
    <name evidence="2" type="ORF">MSEN_01140</name>
</gene>
<dbReference type="EMBL" id="BLKV01000001">
    <property type="protein sequence ID" value="GFG68394.1"/>
    <property type="molecule type" value="Genomic_DNA"/>
</dbReference>
<dbReference type="Pfam" id="PF05305">
    <property type="entry name" value="DUF732"/>
    <property type="match status" value="1"/>
</dbReference>
<feature type="domain" description="DUF732" evidence="1">
    <location>
        <begin position="50"/>
        <end position="123"/>
    </location>
</feature>
<proteinExistence type="predicted"/>
<dbReference type="Proteomes" id="UP000465263">
    <property type="component" value="Unassembled WGS sequence"/>
</dbReference>
<evidence type="ECO:0000259" key="1">
    <source>
        <dbReference type="Pfam" id="PF05305"/>
    </source>
</evidence>
<dbReference type="InterPro" id="IPR007969">
    <property type="entry name" value="DUF732"/>
</dbReference>
<evidence type="ECO:0000313" key="3">
    <source>
        <dbReference type="Proteomes" id="UP000465263"/>
    </source>
</evidence>
<accession>A0A7I9XEM3</accession>
<reference evidence="2 3" key="1">
    <citation type="journal article" date="2019" name="Emerg. Microbes Infect.">
        <title>Comprehensive subspecies identification of 175 nontuberculous mycobacteria species based on 7547 genomic profiles.</title>
        <authorList>
            <person name="Matsumoto Y."/>
            <person name="Kinjo T."/>
            <person name="Motooka D."/>
            <person name="Nabeya D."/>
            <person name="Jung N."/>
            <person name="Uechi K."/>
            <person name="Horii T."/>
            <person name="Iida T."/>
            <person name="Fujita J."/>
            <person name="Nakamura S."/>
        </authorList>
    </citation>
    <scope>NUCLEOTIDE SEQUENCE [LARGE SCALE GENOMIC DNA]</scope>
    <source>
        <strain evidence="2 3">JCM 16017</strain>
    </source>
</reference>
<sequence>MQDFNHESPRRTAPGTQTGEIMRRFMTMAGLGVCAGLIGVAAPAQASPVDTSFLSDLAGAGIPVVDPGATAELGQSVCPMLTEPAGTAASVASPVTALGGGPAMSPEMAQLFTEIAVQVYCPQMLAQLASGQLPELPQIPGMSGLPGGIPAVPVIGGIPAIPAIPVIPAIG</sequence>